<protein>
    <submittedName>
        <fullName evidence="1">Uncharacterized protein</fullName>
    </submittedName>
</protein>
<reference evidence="2" key="1">
    <citation type="journal article" date="2019" name="Int. J. Syst. Evol. Microbiol.">
        <title>The Global Catalogue of Microorganisms (GCM) 10K type strain sequencing project: providing services to taxonomists for standard genome sequencing and annotation.</title>
        <authorList>
            <consortium name="The Broad Institute Genomics Platform"/>
            <consortium name="The Broad Institute Genome Sequencing Center for Infectious Disease"/>
            <person name="Wu L."/>
            <person name="Ma J."/>
        </authorList>
    </citation>
    <scope>NUCLEOTIDE SEQUENCE [LARGE SCALE GENOMIC DNA]</scope>
    <source>
        <strain evidence="2">CGMCC 1.16226</strain>
    </source>
</reference>
<dbReference type="RefSeq" id="WP_379020135.1">
    <property type="nucleotide sequence ID" value="NZ_JBHUGY010000025.1"/>
</dbReference>
<name>A0ABW4WE77_9HYPH</name>
<gene>
    <name evidence="1" type="ORF">ACFSQT_15860</name>
</gene>
<dbReference type="EMBL" id="JBHUGY010000025">
    <property type="protein sequence ID" value="MFD2054511.1"/>
    <property type="molecule type" value="Genomic_DNA"/>
</dbReference>
<dbReference type="Proteomes" id="UP001597349">
    <property type="component" value="Unassembled WGS sequence"/>
</dbReference>
<evidence type="ECO:0000313" key="2">
    <source>
        <dbReference type="Proteomes" id="UP001597349"/>
    </source>
</evidence>
<evidence type="ECO:0000313" key="1">
    <source>
        <dbReference type="EMBL" id="MFD2054511.1"/>
    </source>
</evidence>
<comment type="caution">
    <text evidence="1">The sequence shown here is derived from an EMBL/GenBank/DDBJ whole genome shotgun (WGS) entry which is preliminary data.</text>
</comment>
<accession>A0ABW4WE77</accession>
<keyword evidence="2" id="KW-1185">Reference proteome</keyword>
<proteinExistence type="predicted"/>
<organism evidence="1 2">
    <name type="scientific">Mesorhizobium calcicola</name>
    <dbReference type="NCBI Taxonomy" id="1300310"/>
    <lineage>
        <taxon>Bacteria</taxon>
        <taxon>Pseudomonadati</taxon>
        <taxon>Pseudomonadota</taxon>
        <taxon>Alphaproteobacteria</taxon>
        <taxon>Hyphomicrobiales</taxon>
        <taxon>Phyllobacteriaceae</taxon>
        <taxon>Mesorhizobium</taxon>
    </lineage>
</organism>
<sequence>MDLDESDPKHPKDAEAAASCHVEPLDRARLSRPARFSLHPLAVSSAMSIIPVSPRSGLFGRVF</sequence>